<dbReference type="EMBL" id="PP582187">
    <property type="protein sequence ID" value="WZP35791.1"/>
    <property type="molecule type" value="Genomic_DNA"/>
</dbReference>
<proteinExistence type="predicted"/>
<protein>
    <submittedName>
        <fullName evidence="1">Uncharacterized protein</fullName>
    </submittedName>
</protein>
<accession>A0AAX4PTC2</accession>
<evidence type="ECO:0000313" key="2">
    <source>
        <dbReference type="Proteomes" id="UP001432787"/>
    </source>
</evidence>
<sequence length="35" mass="4039">MYSTQLYCRCPLDSYSLFDSRCMFCISTASLMITS</sequence>
<reference evidence="1" key="1">
    <citation type="submission" date="2024-04" db="EMBL/GenBank/DDBJ databases">
        <authorList>
            <person name="Soro O."/>
            <person name="Kigen C."/>
            <person name="Nyerere A."/>
            <person name="Musila L."/>
        </authorList>
    </citation>
    <scope>NUCLEOTIDE SEQUENCE</scope>
</reference>
<evidence type="ECO:0000313" key="1">
    <source>
        <dbReference type="EMBL" id="WZP35791.1"/>
    </source>
</evidence>
<name>A0AAX4PTC2_9CAUD</name>
<dbReference type="Proteomes" id="UP001432787">
    <property type="component" value="Segment"/>
</dbReference>
<organism evidence="1 2">
    <name type="scientific">Enterococcus phage vB_Efs6_KEN16</name>
    <dbReference type="NCBI Taxonomy" id="3138325"/>
    <lineage>
        <taxon>Viruses</taxon>
        <taxon>Duplodnaviria</taxon>
        <taxon>Heunggongvirae</taxon>
        <taxon>Uroviricota</taxon>
        <taxon>Caudoviricetes</taxon>
        <taxon>Herelleviridae</taxon>
        <taxon>Brockvirinae</taxon>
        <taxon>Kochikohdavirus</taxon>
    </lineage>
</organism>